<keyword evidence="8 13" id="KW-0472">Membrane</keyword>
<evidence type="ECO:0000256" key="7">
    <source>
        <dbReference type="ARBA" id="ARBA00022989"/>
    </source>
</evidence>
<dbReference type="PANTHER" id="PTHR10075">
    <property type="entry name" value="BASIGIN RELATED"/>
    <property type="match status" value="1"/>
</dbReference>
<dbReference type="InterPro" id="IPR007110">
    <property type="entry name" value="Ig-like_dom"/>
</dbReference>
<dbReference type="InterPro" id="IPR003598">
    <property type="entry name" value="Ig_sub2"/>
</dbReference>
<dbReference type="InterPro" id="IPR008424">
    <property type="entry name" value="Ig_C2-set"/>
</dbReference>
<dbReference type="SMART" id="SM00409">
    <property type="entry name" value="IG"/>
    <property type="match status" value="4"/>
</dbReference>
<dbReference type="PROSITE" id="PS50835">
    <property type="entry name" value="IG_LIKE"/>
    <property type="match status" value="4"/>
</dbReference>
<feature type="chain" id="PRO_5046882947" evidence="14">
    <location>
        <begin position="23"/>
        <end position="628"/>
    </location>
</feature>
<keyword evidence="3 13" id="KW-0812">Transmembrane</keyword>
<gene>
    <name evidence="17" type="primary">VCAM1</name>
</gene>
<dbReference type="InterPro" id="IPR013783">
    <property type="entry name" value="Ig-like_fold"/>
</dbReference>
<comment type="subcellular location">
    <subcellularLocation>
        <location evidence="1">Cell membrane</location>
        <topology evidence="1">Single-pass type I membrane protein</topology>
    </subcellularLocation>
</comment>
<dbReference type="SUPFAM" id="SSF48726">
    <property type="entry name" value="Immunoglobulin"/>
    <property type="match status" value="5"/>
</dbReference>
<keyword evidence="11" id="KW-0393">Immunoglobulin domain</keyword>
<evidence type="ECO:0000256" key="14">
    <source>
        <dbReference type="SAM" id="SignalP"/>
    </source>
</evidence>
<dbReference type="Pfam" id="PF07679">
    <property type="entry name" value="I-set"/>
    <property type="match status" value="1"/>
</dbReference>
<dbReference type="PRINTS" id="PR01472">
    <property type="entry name" value="ICAMVCAM1"/>
</dbReference>
<feature type="domain" description="Ig-like" evidence="15">
    <location>
        <begin position="316"/>
        <end position="399"/>
    </location>
</feature>
<feature type="domain" description="Ig-like" evidence="15">
    <location>
        <begin position="222"/>
        <end position="306"/>
    </location>
</feature>
<evidence type="ECO:0000256" key="12">
    <source>
        <dbReference type="SAM" id="MobiDB-lite"/>
    </source>
</evidence>
<feature type="signal peptide" evidence="14">
    <location>
        <begin position="1"/>
        <end position="22"/>
    </location>
</feature>
<evidence type="ECO:0000256" key="9">
    <source>
        <dbReference type="ARBA" id="ARBA00023157"/>
    </source>
</evidence>
<feature type="transmembrane region" description="Helical" evidence="13">
    <location>
        <begin position="583"/>
        <end position="608"/>
    </location>
</feature>
<dbReference type="PRINTS" id="PR01474">
    <property type="entry name" value="VCAM1"/>
</dbReference>
<evidence type="ECO:0000256" key="11">
    <source>
        <dbReference type="ARBA" id="ARBA00023319"/>
    </source>
</evidence>
<dbReference type="GO" id="GO:0098609">
    <property type="term" value="P:cell-cell adhesion"/>
    <property type="evidence" value="ECO:0007669"/>
    <property type="project" value="InterPro"/>
</dbReference>
<dbReference type="InterPro" id="IPR003987">
    <property type="entry name" value="ICAM_VCAM_N"/>
</dbReference>
<keyword evidence="4 14" id="KW-0732">Signal</keyword>
<evidence type="ECO:0000256" key="10">
    <source>
        <dbReference type="ARBA" id="ARBA00023180"/>
    </source>
</evidence>
<keyword evidence="10" id="KW-0325">Glycoprotein</keyword>
<evidence type="ECO:0000256" key="13">
    <source>
        <dbReference type="SAM" id="Phobius"/>
    </source>
</evidence>
<evidence type="ECO:0000256" key="2">
    <source>
        <dbReference type="ARBA" id="ARBA00022475"/>
    </source>
</evidence>
<dbReference type="InterPro" id="IPR003599">
    <property type="entry name" value="Ig_sub"/>
</dbReference>
<feature type="domain" description="Ig-like" evidence="15">
    <location>
        <begin position="402"/>
        <end position="488"/>
    </location>
</feature>
<dbReference type="SMART" id="SM00408">
    <property type="entry name" value="IGc2"/>
    <property type="match status" value="4"/>
</dbReference>
<name>A0A6J0T706_9SAUR</name>
<keyword evidence="16" id="KW-1185">Reference proteome</keyword>
<feature type="region of interest" description="Disordered" evidence="12">
    <location>
        <begin position="513"/>
        <end position="536"/>
    </location>
</feature>
<keyword evidence="5" id="KW-0677">Repeat</keyword>
<organism evidence="16 17">
    <name type="scientific">Pogona vitticeps</name>
    <name type="common">central bearded dragon</name>
    <dbReference type="NCBI Taxonomy" id="103695"/>
    <lineage>
        <taxon>Eukaryota</taxon>
        <taxon>Metazoa</taxon>
        <taxon>Chordata</taxon>
        <taxon>Craniata</taxon>
        <taxon>Vertebrata</taxon>
        <taxon>Euteleostomi</taxon>
        <taxon>Lepidosauria</taxon>
        <taxon>Squamata</taxon>
        <taxon>Bifurcata</taxon>
        <taxon>Unidentata</taxon>
        <taxon>Episquamata</taxon>
        <taxon>Toxicofera</taxon>
        <taxon>Iguania</taxon>
        <taxon>Acrodonta</taxon>
        <taxon>Agamidae</taxon>
        <taxon>Amphibolurinae</taxon>
        <taxon>Pogona</taxon>
    </lineage>
</organism>
<dbReference type="InterPro" id="IPR013098">
    <property type="entry name" value="Ig_I-set"/>
</dbReference>
<dbReference type="Pfam" id="PF05790">
    <property type="entry name" value="C2-set"/>
    <property type="match status" value="1"/>
</dbReference>
<evidence type="ECO:0000256" key="6">
    <source>
        <dbReference type="ARBA" id="ARBA00022889"/>
    </source>
</evidence>
<evidence type="ECO:0000256" key="3">
    <source>
        <dbReference type="ARBA" id="ARBA00022692"/>
    </source>
</evidence>
<dbReference type="AlphaFoldDB" id="A0A6J0T706"/>
<dbReference type="GeneID" id="110076519"/>
<dbReference type="GO" id="GO:0005178">
    <property type="term" value="F:integrin binding"/>
    <property type="evidence" value="ECO:0007669"/>
    <property type="project" value="InterPro"/>
</dbReference>
<evidence type="ECO:0000256" key="8">
    <source>
        <dbReference type="ARBA" id="ARBA00023136"/>
    </source>
</evidence>
<dbReference type="InterPro" id="IPR036179">
    <property type="entry name" value="Ig-like_dom_sf"/>
</dbReference>
<dbReference type="GO" id="GO:0005886">
    <property type="term" value="C:plasma membrane"/>
    <property type="evidence" value="ECO:0007669"/>
    <property type="project" value="UniProtKB-SubCell"/>
</dbReference>
<reference evidence="17" key="1">
    <citation type="submission" date="2025-08" db="UniProtKB">
        <authorList>
            <consortium name="RefSeq"/>
        </authorList>
    </citation>
    <scope>IDENTIFICATION</scope>
</reference>
<evidence type="ECO:0000259" key="15">
    <source>
        <dbReference type="PROSITE" id="PS50835"/>
    </source>
</evidence>
<dbReference type="Gene3D" id="2.60.40.10">
    <property type="entry name" value="Immunoglobulins"/>
    <property type="match status" value="5"/>
</dbReference>
<evidence type="ECO:0000256" key="5">
    <source>
        <dbReference type="ARBA" id="ARBA00022737"/>
    </source>
</evidence>
<protein>
    <submittedName>
        <fullName evidence="17">Vascular cell adhesion protein 1</fullName>
    </submittedName>
</protein>
<evidence type="ECO:0000313" key="16">
    <source>
        <dbReference type="Proteomes" id="UP001652642"/>
    </source>
</evidence>
<dbReference type="RefSeq" id="XP_020644376.2">
    <property type="nucleotide sequence ID" value="XM_020788717.2"/>
</dbReference>
<sequence length="628" mass="68272">MGRGTSARAALLLLVAILTSEAFEIEDIAPGHKVAAQIGQLLVLSCRTTGCISPNFSWRTHLDSPLGGIMSTQGPNSFLTVESVGFENEYTYFCNAHCGEEKREKRVQINIYSFPSDPVIEVSSPLVLGKPASITCRVPKVFPSEQLVLSLKKGDEVLPIGQCCDESHSSSVQTKTVNVNFTPTKEDIGKEITCLAELPIEDMEFEPKERKTTHVLNVNFGPLNTRITAFPATTLSEGEALTLSCETESHPPTKIVWKKQLADGTVQFIEESYNLHIPHTQFSSSGIYICEATNNVTKEVENRTVSITIQGPPVHPELSIFPSTSVREGEHVTLQCSVKSSPPADILIMKKSATEDAILESQDGSVHIPRVAPTDAGDYKCQVKNEFGEAQMTRALHVEYGPRNTTIVVTPSNIVKEGDTVIMICSTDGSPTPKVSWKKQLPNGGSRLVSGDGTLTLEKVQAEDMGHYECEGSNHAGKDNKAVELVVEVFSPTTRALTDAPEIFTVVEDFTTETTASNTPHQEADRHGQMENETSATPEDTAFTTYTTMKYDTVTYVVTSSDNDENGTEEIEIIIARMEEPNYVTPIIIAIAALATAAGPVAAILIYISRKAKINGSYSLVNSLKAKV</sequence>
<dbReference type="CTD" id="7412"/>
<accession>A0A6J0T706</accession>
<evidence type="ECO:0000256" key="1">
    <source>
        <dbReference type="ARBA" id="ARBA00004251"/>
    </source>
</evidence>
<keyword evidence="9" id="KW-1015">Disulfide bond</keyword>
<keyword evidence="6" id="KW-0130">Cell adhesion</keyword>
<keyword evidence="2" id="KW-1003">Cell membrane</keyword>
<proteinExistence type="predicted"/>
<feature type="domain" description="Ig-like" evidence="15">
    <location>
        <begin position="39"/>
        <end position="110"/>
    </location>
</feature>
<dbReference type="Pfam" id="PF13927">
    <property type="entry name" value="Ig_3"/>
    <property type="match status" value="3"/>
</dbReference>
<dbReference type="Proteomes" id="UP001652642">
    <property type="component" value="Chromosome 4"/>
</dbReference>
<evidence type="ECO:0000256" key="4">
    <source>
        <dbReference type="ARBA" id="ARBA00022729"/>
    </source>
</evidence>
<dbReference type="PANTHER" id="PTHR10075:SF100">
    <property type="entry name" value="FASCICLIN-2"/>
    <property type="match status" value="1"/>
</dbReference>
<dbReference type="InterPro" id="IPR003989">
    <property type="entry name" value="VCAM-1"/>
</dbReference>
<dbReference type="CDD" id="cd00096">
    <property type="entry name" value="Ig"/>
    <property type="match status" value="2"/>
</dbReference>
<evidence type="ECO:0000313" key="17">
    <source>
        <dbReference type="RefSeq" id="XP_020644376.2"/>
    </source>
</evidence>
<keyword evidence="7 13" id="KW-1133">Transmembrane helix</keyword>